<comment type="caution">
    <text evidence="7">The sequence shown here is derived from an EMBL/GenBank/DDBJ whole genome shotgun (WGS) entry which is preliminary data.</text>
</comment>
<dbReference type="InterPro" id="IPR058533">
    <property type="entry name" value="Cation_efflux_TM"/>
</dbReference>
<evidence type="ECO:0000256" key="5">
    <source>
        <dbReference type="SAM" id="Phobius"/>
    </source>
</evidence>
<keyword evidence="4 5" id="KW-0472">Membrane</keyword>
<dbReference type="SUPFAM" id="SSF161111">
    <property type="entry name" value="Cation efflux protein transmembrane domain-like"/>
    <property type="match status" value="1"/>
</dbReference>
<accession>J9GKS5</accession>
<sequence>MTEKEEKQRKERRAKRIKRDKMELKSERTILWISFSTGVAFAVAEFISALFTHSQSVLMDAAYDSTELIVIILTLFLTPLFHKPVSEKRP</sequence>
<proteinExistence type="predicted"/>
<feature type="non-terminal residue" evidence="7">
    <location>
        <position position="90"/>
    </location>
</feature>
<feature type="domain" description="Cation efflux protein transmembrane" evidence="6">
    <location>
        <begin position="31"/>
        <end position="88"/>
    </location>
</feature>
<gene>
    <name evidence="7" type="ORF">EVA_11600</name>
</gene>
<name>J9GKS5_9ZZZZ</name>
<dbReference type="InterPro" id="IPR027469">
    <property type="entry name" value="Cation_efflux_TMD_sf"/>
</dbReference>
<evidence type="ECO:0000313" key="7">
    <source>
        <dbReference type="EMBL" id="EJX00295.1"/>
    </source>
</evidence>
<dbReference type="GO" id="GO:0008324">
    <property type="term" value="F:monoatomic cation transmembrane transporter activity"/>
    <property type="evidence" value="ECO:0007669"/>
    <property type="project" value="InterPro"/>
</dbReference>
<organism evidence="7">
    <name type="scientific">gut metagenome</name>
    <dbReference type="NCBI Taxonomy" id="749906"/>
    <lineage>
        <taxon>unclassified sequences</taxon>
        <taxon>metagenomes</taxon>
        <taxon>organismal metagenomes</taxon>
    </lineage>
</organism>
<keyword evidence="2 5" id="KW-0812">Transmembrane</keyword>
<dbReference type="GO" id="GO:0016020">
    <property type="term" value="C:membrane"/>
    <property type="evidence" value="ECO:0007669"/>
    <property type="project" value="UniProtKB-SubCell"/>
</dbReference>
<keyword evidence="3 5" id="KW-1133">Transmembrane helix</keyword>
<evidence type="ECO:0000256" key="4">
    <source>
        <dbReference type="ARBA" id="ARBA00023136"/>
    </source>
</evidence>
<evidence type="ECO:0000259" key="6">
    <source>
        <dbReference type="Pfam" id="PF01545"/>
    </source>
</evidence>
<reference evidence="7" key="1">
    <citation type="journal article" date="2012" name="PLoS ONE">
        <title>Gene sets for utilization of primary and secondary nutrition supplies in the distal gut of endangered iberian lynx.</title>
        <authorList>
            <person name="Alcaide M."/>
            <person name="Messina E."/>
            <person name="Richter M."/>
            <person name="Bargiela R."/>
            <person name="Peplies J."/>
            <person name="Huws S.A."/>
            <person name="Newbold C.J."/>
            <person name="Golyshin P.N."/>
            <person name="Simon M.A."/>
            <person name="Lopez G."/>
            <person name="Yakimov M.M."/>
            <person name="Ferrer M."/>
        </authorList>
    </citation>
    <scope>NUCLEOTIDE SEQUENCE</scope>
</reference>
<feature type="transmembrane region" description="Helical" evidence="5">
    <location>
        <begin position="29"/>
        <end position="51"/>
    </location>
</feature>
<feature type="transmembrane region" description="Helical" evidence="5">
    <location>
        <begin position="63"/>
        <end position="81"/>
    </location>
</feature>
<evidence type="ECO:0000256" key="1">
    <source>
        <dbReference type="ARBA" id="ARBA00004141"/>
    </source>
</evidence>
<protein>
    <submittedName>
        <fullName evidence="7">Cation diffusion facilitator family transporter</fullName>
    </submittedName>
</protein>
<dbReference type="Pfam" id="PF01545">
    <property type="entry name" value="Cation_efflux"/>
    <property type="match status" value="1"/>
</dbReference>
<evidence type="ECO:0000256" key="3">
    <source>
        <dbReference type="ARBA" id="ARBA00022989"/>
    </source>
</evidence>
<dbReference type="Gene3D" id="1.20.1510.10">
    <property type="entry name" value="Cation efflux protein transmembrane domain"/>
    <property type="match status" value="1"/>
</dbReference>
<evidence type="ECO:0000256" key="2">
    <source>
        <dbReference type="ARBA" id="ARBA00022692"/>
    </source>
</evidence>
<dbReference type="EMBL" id="AMCI01003437">
    <property type="protein sequence ID" value="EJX00295.1"/>
    <property type="molecule type" value="Genomic_DNA"/>
</dbReference>
<comment type="subcellular location">
    <subcellularLocation>
        <location evidence="1">Membrane</location>
        <topology evidence="1">Multi-pass membrane protein</topology>
    </subcellularLocation>
</comment>
<dbReference type="AlphaFoldDB" id="J9GKS5"/>